<evidence type="ECO:0000256" key="5">
    <source>
        <dbReference type="ARBA" id="ARBA00023136"/>
    </source>
</evidence>
<keyword evidence="5 10" id="KW-0472">Membrane</keyword>
<evidence type="ECO:0000256" key="2">
    <source>
        <dbReference type="ARBA" id="ARBA00022679"/>
    </source>
</evidence>
<evidence type="ECO:0000313" key="13">
    <source>
        <dbReference type="EMBL" id="KAJ2684901.1"/>
    </source>
</evidence>
<feature type="transmembrane region" description="Helical" evidence="10">
    <location>
        <begin position="49"/>
        <end position="67"/>
    </location>
</feature>
<dbReference type="PROSITE" id="PS50216">
    <property type="entry name" value="DHHC"/>
    <property type="match status" value="1"/>
</dbReference>
<keyword evidence="7" id="KW-0449">Lipoprotein</keyword>
<evidence type="ECO:0000313" key="14">
    <source>
        <dbReference type="Proteomes" id="UP001151516"/>
    </source>
</evidence>
<keyword evidence="6" id="KW-0564">Palmitate</keyword>
<keyword evidence="3 10" id="KW-0812">Transmembrane</keyword>
<comment type="caution">
    <text evidence="13">The sequence shown here is derived from an EMBL/GenBank/DDBJ whole genome shotgun (WGS) entry which is preliminary data.</text>
</comment>
<dbReference type="InterPro" id="IPR039859">
    <property type="entry name" value="PFA4/ZDH16/20/ERF2-like"/>
</dbReference>
<feature type="compositionally biased region" description="Basic and acidic residues" evidence="11">
    <location>
        <begin position="372"/>
        <end position="382"/>
    </location>
</feature>
<reference evidence="13" key="1">
    <citation type="submission" date="2022-07" db="EMBL/GenBank/DDBJ databases">
        <title>Phylogenomic reconstructions and comparative analyses of Kickxellomycotina fungi.</title>
        <authorList>
            <person name="Reynolds N.K."/>
            <person name="Stajich J.E."/>
            <person name="Barry K."/>
            <person name="Grigoriev I.V."/>
            <person name="Crous P."/>
            <person name="Smith M.E."/>
        </authorList>
    </citation>
    <scope>NUCLEOTIDE SEQUENCE</scope>
    <source>
        <strain evidence="13">CBS 109367</strain>
    </source>
</reference>
<feature type="transmembrane region" description="Helical" evidence="10">
    <location>
        <begin position="191"/>
        <end position="217"/>
    </location>
</feature>
<evidence type="ECO:0000256" key="10">
    <source>
        <dbReference type="RuleBase" id="RU079119"/>
    </source>
</evidence>
<dbReference type="EC" id="2.3.1.225" evidence="10"/>
<sequence>MSSDDDSYDAEFDVGKLYVWGVSLLIGFVGYTSQVFVFWSYLGGFTAKTFVVLGVFNVLLHLLYYNYYLAATVPPGHVPIGWEPPRNGANVYELKRDTLKPRFCRACKGFKPPRTHHCSDCDRCVLKMDHHCPWTNNCVGFDNQGHFLRFVYMVDVTCAMTAVLHGLRLYELVEDAINGTYYVRQPTQIEVVFLIVNLSATLLVLLFVGILSGYHLYLVGNNTTTIESREKDRVARLIKSKKCKPTPYPYDLGIVRNFRSVFGENVLLWWVPKRPLGTGLDFDIKDGLAPPVYWPPPGYSREVGDPAKVEQRCDPSKTIFEAKDGARVVTEVDDDGELVIVQYSASDDPAILECGGEEGSSRNQGVLGKLFDSGKEDDKSEAGEGDWDNDDDDYDSDDDDLADLHAPLLRTTPTSIASGVSIPRPSAAATMQRRNVFASHHQTGEYAGKLTDYTREPSGSRSGGSAPKAGVSEDDDDDDNTPLMRVMSRRNTLNTQ</sequence>
<dbReference type="InterPro" id="IPR001594">
    <property type="entry name" value="Palmitoyltrfase_DHHC"/>
</dbReference>
<evidence type="ECO:0000256" key="11">
    <source>
        <dbReference type="SAM" id="MobiDB-lite"/>
    </source>
</evidence>
<feature type="region of interest" description="Disordered" evidence="11">
    <location>
        <begin position="351"/>
        <end position="496"/>
    </location>
</feature>
<dbReference type="OrthoDB" id="331948at2759"/>
<comment type="catalytic activity">
    <reaction evidence="9 10">
        <text>L-cysteinyl-[protein] + hexadecanoyl-CoA = S-hexadecanoyl-L-cysteinyl-[protein] + CoA</text>
        <dbReference type="Rhea" id="RHEA:36683"/>
        <dbReference type="Rhea" id="RHEA-COMP:10131"/>
        <dbReference type="Rhea" id="RHEA-COMP:11032"/>
        <dbReference type="ChEBI" id="CHEBI:29950"/>
        <dbReference type="ChEBI" id="CHEBI:57287"/>
        <dbReference type="ChEBI" id="CHEBI:57379"/>
        <dbReference type="ChEBI" id="CHEBI:74151"/>
        <dbReference type="EC" id="2.3.1.225"/>
    </reaction>
</comment>
<feature type="transmembrane region" description="Helical" evidence="10">
    <location>
        <begin position="17"/>
        <end position="42"/>
    </location>
</feature>
<comment type="similarity">
    <text evidence="10">Belongs to the DHHC palmitoyltransferase family.</text>
</comment>
<dbReference type="Pfam" id="PF01529">
    <property type="entry name" value="DHHC"/>
    <property type="match status" value="1"/>
</dbReference>
<evidence type="ECO:0000256" key="8">
    <source>
        <dbReference type="ARBA" id="ARBA00023315"/>
    </source>
</evidence>
<evidence type="ECO:0000256" key="4">
    <source>
        <dbReference type="ARBA" id="ARBA00022989"/>
    </source>
</evidence>
<dbReference type="Proteomes" id="UP001151516">
    <property type="component" value="Unassembled WGS sequence"/>
</dbReference>
<feature type="domain" description="Palmitoyltransferase DHHC" evidence="12">
    <location>
        <begin position="100"/>
        <end position="230"/>
    </location>
</feature>
<keyword evidence="14" id="KW-1185">Reference proteome</keyword>
<keyword evidence="4 10" id="KW-1133">Transmembrane helix</keyword>
<keyword evidence="8 10" id="KW-0012">Acyltransferase</keyword>
<name>A0A9W8GCJ8_9FUNG</name>
<comment type="subcellular location">
    <subcellularLocation>
        <location evidence="1">Membrane</location>
        <topology evidence="1">Multi-pass membrane protein</topology>
    </subcellularLocation>
</comment>
<dbReference type="PANTHER" id="PTHR12246">
    <property type="entry name" value="PALMITOYLTRANSFERASE ZDHHC16"/>
    <property type="match status" value="1"/>
</dbReference>
<protein>
    <recommendedName>
        <fullName evidence="10">Palmitoyltransferase</fullName>
        <ecNumber evidence="10">2.3.1.225</ecNumber>
    </recommendedName>
</protein>
<accession>A0A9W8GCJ8</accession>
<evidence type="ECO:0000256" key="3">
    <source>
        <dbReference type="ARBA" id="ARBA00022692"/>
    </source>
</evidence>
<evidence type="ECO:0000256" key="1">
    <source>
        <dbReference type="ARBA" id="ARBA00004141"/>
    </source>
</evidence>
<proteinExistence type="inferred from homology"/>
<evidence type="ECO:0000256" key="6">
    <source>
        <dbReference type="ARBA" id="ARBA00023139"/>
    </source>
</evidence>
<organism evidence="13 14">
    <name type="scientific">Coemansia spiralis</name>
    <dbReference type="NCBI Taxonomy" id="417178"/>
    <lineage>
        <taxon>Eukaryota</taxon>
        <taxon>Fungi</taxon>
        <taxon>Fungi incertae sedis</taxon>
        <taxon>Zoopagomycota</taxon>
        <taxon>Kickxellomycotina</taxon>
        <taxon>Kickxellomycetes</taxon>
        <taxon>Kickxellales</taxon>
        <taxon>Kickxellaceae</taxon>
        <taxon>Coemansia</taxon>
    </lineage>
</organism>
<dbReference type="EMBL" id="JANBTX010000181">
    <property type="protein sequence ID" value="KAJ2684901.1"/>
    <property type="molecule type" value="Genomic_DNA"/>
</dbReference>
<gene>
    <name evidence="13" type="primary">PFA4</name>
    <name evidence="13" type="ORF">IWW39_004627</name>
</gene>
<feature type="transmembrane region" description="Helical" evidence="10">
    <location>
        <begin position="150"/>
        <end position="170"/>
    </location>
</feature>
<dbReference type="AlphaFoldDB" id="A0A9W8GCJ8"/>
<dbReference type="GO" id="GO:0016020">
    <property type="term" value="C:membrane"/>
    <property type="evidence" value="ECO:0007669"/>
    <property type="project" value="UniProtKB-SubCell"/>
</dbReference>
<feature type="compositionally biased region" description="Acidic residues" evidence="11">
    <location>
        <begin position="383"/>
        <end position="401"/>
    </location>
</feature>
<evidence type="ECO:0000256" key="9">
    <source>
        <dbReference type="ARBA" id="ARBA00048048"/>
    </source>
</evidence>
<keyword evidence="2 10" id="KW-0808">Transferase</keyword>
<comment type="domain">
    <text evidence="10">The DHHC domain is required for palmitoyltransferase activity.</text>
</comment>
<evidence type="ECO:0000256" key="7">
    <source>
        <dbReference type="ARBA" id="ARBA00023288"/>
    </source>
</evidence>
<evidence type="ECO:0000259" key="12">
    <source>
        <dbReference type="Pfam" id="PF01529"/>
    </source>
</evidence>
<dbReference type="GO" id="GO:0019706">
    <property type="term" value="F:protein-cysteine S-palmitoyltransferase activity"/>
    <property type="evidence" value="ECO:0007669"/>
    <property type="project" value="UniProtKB-EC"/>
</dbReference>